<gene>
    <name evidence="1" type="ORF">METZ01_LOCUS474806</name>
</gene>
<protein>
    <submittedName>
        <fullName evidence="1">Uncharacterized protein</fullName>
    </submittedName>
</protein>
<reference evidence="1" key="1">
    <citation type="submission" date="2018-05" db="EMBL/GenBank/DDBJ databases">
        <authorList>
            <person name="Lanie J.A."/>
            <person name="Ng W.-L."/>
            <person name="Kazmierczak K.M."/>
            <person name="Andrzejewski T.M."/>
            <person name="Davidsen T.M."/>
            <person name="Wayne K.J."/>
            <person name="Tettelin H."/>
            <person name="Glass J.I."/>
            <person name="Rusch D."/>
            <person name="Podicherti R."/>
            <person name="Tsui H.-C.T."/>
            <person name="Winkler M.E."/>
        </authorList>
    </citation>
    <scope>NUCLEOTIDE SEQUENCE</scope>
</reference>
<sequence length="91" mass="10597">VTKLLNQWRQGFTRREALSGFISFLAASPLLHAQRDPWPLDQHRRYLGFDELLTAFDFEPVFRANVPLSIYDVTAHGTDSEFTLKRNRDAF</sequence>
<proteinExistence type="predicted"/>
<dbReference type="AlphaFoldDB" id="A0A383BPT2"/>
<dbReference type="EMBL" id="UINC01202248">
    <property type="protein sequence ID" value="SVE21952.1"/>
    <property type="molecule type" value="Genomic_DNA"/>
</dbReference>
<organism evidence="1">
    <name type="scientific">marine metagenome</name>
    <dbReference type="NCBI Taxonomy" id="408172"/>
    <lineage>
        <taxon>unclassified sequences</taxon>
        <taxon>metagenomes</taxon>
        <taxon>ecological metagenomes</taxon>
    </lineage>
</organism>
<name>A0A383BPT2_9ZZZZ</name>
<feature type="non-terminal residue" evidence="1">
    <location>
        <position position="91"/>
    </location>
</feature>
<evidence type="ECO:0000313" key="1">
    <source>
        <dbReference type="EMBL" id="SVE21952.1"/>
    </source>
</evidence>
<accession>A0A383BPT2</accession>
<feature type="non-terminal residue" evidence="1">
    <location>
        <position position="1"/>
    </location>
</feature>